<feature type="domain" description="C3H1-type" evidence="6">
    <location>
        <begin position="656"/>
        <end position="684"/>
    </location>
</feature>
<dbReference type="GO" id="GO:0008270">
    <property type="term" value="F:zinc ion binding"/>
    <property type="evidence" value="ECO:0007669"/>
    <property type="project" value="UniProtKB-KW"/>
</dbReference>
<feature type="compositionally biased region" description="Basic and acidic residues" evidence="5">
    <location>
        <begin position="231"/>
        <end position="252"/>
    </location>
</feature>
<feature type="compositionally biased region" description="Basic and acidic residues" evidence="5">
    <location>
        <begin position="562"/>
        <end position="579"/>
    </location>
</feature>
<protein>
    <recommendedName>
        <fullName evidence="6">C3H1-type domain-containing protein</fullName>
    </recommendedName>
</protein>
<feature type="compositionally biased region" description="Polar residues" evidence="5">
    <location>
        <begin position="429"/>
        <end position="443"/>
    </location>
</feature>
<sequence length="897" mass="97428">MSRRIIESSDGEDDLGPYAAHLTQTDEGGFTLSPSSDARAFIEAITSNPSNYQKLAIISACRAMGKKDHIKLFKGNKAAIVFGIWWDHCLLKLSSAENGAADKVIKVMIELLKFATELNEVVKSKADLGKAKTRFGIDLVRQLEATKAIVEDDAGKISGIGVKARLLLAEKHFVMVYETTIVAKAKSLSELQAAADTDVPAPAQQANNSVQAPAPAPQADNASAPNSSCHSDADRRKAAQQKRMEMLKDSQKKRAGVGLASPAKPSAASSNNGGSMPPPNGMGGSNPNDGRQPPGSGAVASFRSIDADRNHPNSSSGGYDRHQSSAPAVINASASGGARASAPASASAYNIMQDDGSNEGWGRRPPTDSPPLSDTARILLHRDKTDTRQWGPSLRGRQIPPYEPEQQPPPRADPEMNRRFEPRDRPNDSRSGYDSQSNRQPSNYAPRDQSRVHGYNNDSRQLCTSNSRDQERDYRSNDSRDNRQPYDFNPNRPSYDSSRPATYDSQSSRQPYPDRTDSSDTQPYTHGGNIRNNQPGRNTGTGYQNDRRDEYRSNDASQSLSRSDEGSRRGSEYDRRDSRVSSYSNRSSDRPVEDRREFEERRRRSDSRPSSYRSDSPPGEHRGLPRSYADDKRRDEDRFDDRRKRDRDDSGRGGGGGSRSLCKYFFSLRGCRNGSGCRFSHEESGDRKPPSDRLNERVGRGRDRTYEDGGSEDGEVRPVKRFRGPDRDNMQSSAGNSSNQPSAAGGGRGRGRGAHVNKPAWMTQAENGSGPVGASSISHAPAPIANTQPAGIALNNTDLANLLSSVTPAAPTIPTGRGRGNVDNRPAWMTAAENGPSGATSVSAPPANAMNGRFAPPPAAHQSNAPPSQRSMGRGRGRGAVNKPAWMDQAEWDNRNA</sequence>
<evidence type="ECO:0000259" key="6">
    <source>
        <dbReference type="PROSITE" id="PS50103"/>
    </source>
</evidence>
<dbReference type="EMBL" id="JALLPJ020000299">
    <property type="protein sequence ID" value="KAL3796199.1"/>
    <property type="molecule type" value="Genomic_DNA"/>
</dbReference>
<feature type="zinc finger region" description="C3H1-type" evidence="4">
    <location>
        <begin position="656"/>
        <end position="684"/>
    </location>
</feature>
<feature type="compositionally biased region" description="Basic and acidic residues" evidence="5">
    <location>
        <begin position="679"/>
        <end position="707"/>
    </location>
</feature>
<evidence type="ECO:0000313" key="7">
    <source>
        <dbReference type="EMBL" id="KAL3796199.1"/>
    </source>
</evidence>
<organism evidence="7 8">
    <name type="scientific">Cyclotella atomus</name>
    <dbReference type="NCBI Taxonomy" id="382360"/>
    <lineage>
        <taxon>Eukaryota</taxon>
        <taxon>Sar</taxon>
        <taxon>Stramenopiles</taxon>
        <taxon>Ochrophyta</taxon>
        <taxon>Bacillariophyta</taxon>
        <taxon>Coscinodiscophyceae</taxon>
        <taxon>Thalassiosirophycidae</taxon>
        <taxon>Stephanodiscales</taxon>
        <taxon>Stephanodiscaceae</taxon>
        <taxon>Cyclotella</taxon>
    </lineage>
</organism>
<feature type="compositionally biased region" description="Polar residues" evidence="5">
    <location>
        <begin position="730"/>
        <end position="742"/>
    </location>
</feature>
<proteinExistence type="predicted"/>
<dbReference type="InterPro" id="IPR036855">
    <property type="entry name" value="Znf_CCCH_sf"/>
</dbReference>
<dbReference type="Proteomes" id="UP001530400">
    <property type="component" value="Unassembled WGS sequence"/>
</dbReference>
<feature type="compositionally biased region" description="Basic and acidic residues" evidence="5">
    <location>
        <begin position="618"/>
        <end position="651"/>
    </location>
</feature>
<keyword evidence="2 4" id="KW-0863">Zinc-finger</keyword>
<comment type="caution">
    <text evidence="7">The sequence shown here is derived from an EMBL/GenBank/DDBJ whole genome shotgun (WGS) entry which is preliminary data.</text>
</comment>
<reference evidence="7 8" key="1">
    <citation type="submission" date="2024-10" db="EMBL/GenBank/DDBJ databases">
        <title>Updated reference genomes for cyclostephanoid diatoms.</title>
        <authorList>
            <person name="Roberts W.R."/>
            <person name="Alverson A.J."/>
        </authorList>
    </citation>
    <scope>NUCLEOTIDE SEQUENCE [LARGE SCALE GENOMIC DNA]</scope>
    <source>
        <strain evidence="7 8">AJA010-31</strain>
    </source>
</reference>
<feature type="compositionally biased region" description="Low complexity" evidence="5">
    <location>
        <begin position="260"/>
        <end position="275"/>
    </location>
</feature>
<feature type="compositionally biased region" description="Low complexity" evidence="5">
    <location>
        <begin position="332"/>
        <end position="348"/>
    </location>
</feature>
<feature type="compositionally biased region" description="Basic and acidic residues" evidence="5">
    <location>
        <begin position="412"/>
        <end position="428"/>
    </location>
</feature>
<feature type="compositionally biased region" description="Polar residues" evidence="5">
    <location>
        <begin position="861"/>
        <end position="871"/>
    </location>
</feature>
<feature type="region of interest" description="Disordered" evidence="5">
    <location>
        <begin position="807"/>
        <end position="897"/>
    </location>
</feature>
<evidence type="ECO:0000313" key="8">
    <source>
        <dbReference type="Proteomes" id="UP001530400"/>
    </source>
</evidence>
<feature type="compositionally biased region" description="Low complexity" evidence="5">
    <location>
        <begin position="200"/>
        <end position="228"/>
    </location>
</feature>
<evidence type="ECO:0000256" key="1">
    <source>
        <dbReference type="ARBA" id="ARBA00022723"/>
    </source>
</evidence>
<dbReference type="SUPFAM" id="SSF90229">
    <property type="entry name" value="CCCH zinc finger"/>
    <property type="match status" value="1"/>
</dbReference>
<feature type="region of interest" description="Disordered" evidence="5">
    <location>
        <begin position="196"/>
        <end position="661"/>
    </location>
</feature>
<evidence type="ECO:0000256" key="4">
    <source>
        <dbReference type="PROSITE-ProRule" id="PRU00723"/>
    </source>
</evidence>
<feature type="compositionally biased region" description="Polar residues" evidence="5">
    <location>
        <begin position="519"/>
        <end position="544"/>
    </location>
</feature>
<feature type="compositionally biased region" description="Basic and acidic residues" evidence="5">
    <location>
        <begin position="468"/>
        <end position="484"/>
    </location>
</feature>
<feature type="compositionally biased region" description="Low complexity" evidence="5">
    <location>
        <begin position="774"/>
        <end position="785"/>
    </location>
</feature>
<dbReference type="AlphaFoldDB" id="A0ABD3Q8L5"/>
<feature type="region of interest" description="Disordered" evidence="5">
    <location>
        <begin position="675"/>
        <end position="789"/>
    </location>
</feature>
<feature type="compositionally biased region" description="Pro residues" evidence="5">
    <location>
        <begin position="401"/>
        <end position="411"/>
    </location>
</feature>
<evidence type="ECO:0000256" key="3">
    <source>
        <dbReference type="ARBA" id="ARBA00022833"/>
    </source>
</evidence>
<gene>
    <name evidence="7" type="ORF">ACHAWO_010479</name>
</gene>
<dbReference type="InterPro" id="IPR000571">
    <property type="entry name" value="Znf_CCCH"/>
</dbReference>
<keyword evidence="3 4" id="KW-0862">Zinc</keyword>
<feature type="compositionally biased region" description="Basic and acidic residues" evidence="5">
    <location>
        <begin position="714"/>
        <end position="729"/>
    </location>
</feature>
<keyword evidence="1 4" id="KW-0479">Metal-binding</keyword>
<dbReference type="PROSITE" id="PS50103">
    <property type="entry name" value="ZF_C3H1"/>
    <property type="match status" value="1"/>
</dbReference>
<name>A0ABD3Q8L5_9STRA</name>
<evidence type="ECO:0000256" key="5">
    <source>
        <dbReference type="SAM" id="MobiDB-lite"/>
    </source>
</evidence>
<feature type="compositionally biased region" description="Polar residues" evidence="5">
    <location>
        <begin position="491"/>
        <end position="510"/>
    </location>
</feature>
<feature type="compositionally biased region" description="Low complexity" evidence="5">
    <location>
        <begin position="608"/>
        <end position="617"/>
    </location>
</feature>
<feature type="compositionally biased region" description="Polar residues" evidence="5">
    <location>
        <begin position="456"/>
        <end position="467"/>
    </location>
</feature>
<accession>A0ABD3Q8L5</accession>
<feature type="compositionally biased region" description="Basic and acidic residues" evidence="5">
    <location>
        <begin position="587"/>
        <end position="607"/>
    </location>
</feature>
<evidence type="ECO:0000256" key="2">
    <source>
        <dbReference type="ARBA" id="ARBA00022771"/>
    </source>
</evidence>
<keyword evidence="8" id="KW-1185">Reference proteome</keyword>